<dbReference type="OrthoDB" id="10341451at2759"/>
<evidence type="ECO:0000313" key="2">
    <source>
        <dbReference type="EMBL" id="ETV80821.1"/>
    </source>
</evidence>
<dbReference type="RefSeq" id="XP_009829768.1">
    <property type="nucleotide sequence ID" value="XM_009831466.1"/>
</dbReference>
<keyword evidence="1" id="KW-1133">Transmembrane helix</keyword>
<reference evidence="2" key="1">
    <citation type="submission" date="2013-12" db="EMBL/GenBank/DDBJ databases">
        <title>The Genome Sequence of Aphanomyces astaci APO3.</title>
        <authorList>
            <consortium name="The Broad Institute Genomics Platform"/>
            <person name="Russ C."/>
            <person name="Tyler B."/>
            <person name="van West P."/>
            <person name="Dieguez-Uribeondo J."/>
            <person name="Young S.K."/>
            <person name="Zeng Q."/>
            <person name="Gargeya S."/>
            <person name="Fitzgerald M."/>
            <person name="Abouelleil A."/>
            <person name="Alvarado L."/>
            <person name="Chapman S.B."/>
            <person name="Gainer-Dewar J."/>
            <person name="Goldberg J."/>
            <person name="Griggs A."/>
            <person name="Gujja S."/>
            <person name="Hansen M."/>
            <person name="Howarth C."/>
            <person name="Imamovic A."/>
            <person name="Ireland A."/>
            <person name="Larimer J."/>
            <person name="McCowan C."/>
            <person name="Murphy C."/>
            <person name="Pearson M."/>
            <person name="Poon T.W."/>
            <person name="Priest M."/>
            <person name="Roberts A."/>
            <person name="Saif S."/>
            <person name="Shea T."/>
            <person name="Sykes S."/>
            <person name="Wortman J."/>
            <person name="Nusbaum C."/>
            <person name="Birren B."/>
        </authorList>
    </citation>
    <scope>NUCLEOTIDE SEQUENCE [LARGE SCALE GENOMIC DNA]</scope>
    <source>
        <strain evidence="2">APO3</strain>
    </source>
</reference>
<proteinExistence type="predicted"/>
<evidence type="ECO:0000256" key="1">
    <source>
        <dbReference type="SAM" id="Phobius"/>
    </source>
</evidence>
<dbReference type="VEuPathDB" id="FungiDB:H257_06287"/>
<keyword evidence="1" id="KW-0812">Transmembrane</keyword>
<dbReference type="GeneID" id="20808283"/>
<keyword evidence="1" id="KW-0472">Membrane</keyword>
<organism evidence="2">
    <name type="scientific">Aphanomyces astaci</name>
    <name type="common">Crayfish plague agent</name>
    <dbReference type="NCBI Taxonomy" id="112090"/>
    <lineage>
        <taxon>Eukaryota</taxon>
        <taxon>Sar</taxon>
        <taxon>Stramenopiles</taxon>
        <taxon>Oomycota</taxon>
        <taxon>Saprolegniomycetes</taxon>
        <taxon>Saprolegniales</taxon>
        <taxon>Verrucalvaceae</taxon>
        <taxon>Aphanomyces</taxon>
    </lineage>
</organism>
<feature type="transmembrane region" description="Helical" evidence="1">
    <location>
        <begin position="40"/>
        <end position="59"/>
    </location>
</feature>
<accession>W4GN79</accession>
<protein>
    <submittedName>
        <fullName evidence="2">Uncharacterized protein</fullName>
    </submittedName>
</protein>
<feature type="transmembrane region" description="Helical" evidence="1">
    <location>
        <begin position="6"/>
        <end position="28"/>
    </location>
</feature>
<sequence>MMRVDAAAVTQGIAIASFALLLPEAILGRPPTRSFRLQQLFFVLPQFASIVLVMMHSRLKWQHFRPQTKHNLFVVHIAILVFACIAMEQSGFRMGLRWCCTFRSSCPPTPLVQPARCTDAFSSIGRLVLVSMHFIGTVGCFVAQGALLTSNSLQTTLLTT</sequence>
<gene>
    <name evidence="2" type="ORF">H257_06287</name>
</gene>
<dbReference type="EMBL" id="KI913125">
    <property type="protein sequence ID" value="ETV80821.1"/>
    <property type="molecule type" value="Genomic_DNA"/>
</dbReference>
<dbReference type="AlphaFoldDB" id="W4GN79"/>
<feature type="transmembrane region" description="Helical" evidence="1">
    <location>
        <begin position="71"/>
        <end position="87"/>
    </location>
</feature>
<name>W4GN79_APHAT</name>